<evidence type="ECO:0000313" key="6">
    <source>
        <dbReference type="EMBL" id="CAB4886895.1"/>
    </source>
</evidence>
<dbReference type="AlphaFoldDB" id="A0A6J7F0A7"/>
<organism evidence="6">
    <name type="scientific">freshwater metagenome</name>
    <dbReference type="NCBI Taxonomy" id="449393"/>
    <lineage>
        <taxon>unclassified sequences</taxon>
        <taxon>metagenomes</taxon>
        <taxon>ecological metagenomes</taxon>
    </lineage>
</organism>
<keyword evidence="2" id="KW-0238">DNA-binding</keyword>
<name>A0A6J7F0A7_9ZZZZ</name>
<keyword evidence="1" id="KW-0805">Transcription regulation</keyword>
<dbReference type="PANTHER" id="PTHR30055:SF238">
    <property type="entry name" value="MYCOFACTOCIN BIOSYNTHESIS TRANSCRIPTIONAL REGULATOR MFTR-RELATED"/>
    <property type="match status" value="1"/>
</dbReference>
<sequence>MDIARDSGTQARIDTLPRRRRTARAIANDLALREAAVALIAESGWDALTFGSVAERAGLTVGAVYGRAESKAELGTDLWTSVLRQSLSDHFTLLHSTIDNGSAPELAKVHRTWSEPAPELQAATELLIAAMFDEDLGEVIRADMADMVGGYCSLEDGRPAASAASSALAMGAGFGRVLAGTAGVASAPSTKASAQREIDMSRSKGRGKAIPKGPEFMFMRTSSTDDPHQDLLQMAALNVVGRVGYRRATVARICRTAQVSSGSMFARYDSKASLVVSAADSLLVPPGEETAAFADIKRAHGPAVAKAAQLRRSLDPAKSPQWALRLELARVASHETDLQPIDLIATPDQQFALGMGLMAAYGSGIDQLPFVVPFSAAAGTK</sequence>
<evidence type="ECO:0000259" key="5">
    <source>
        <dbReference type="PROSITE" id="PS50977"/>
    </source>
</evidence>
<proteinExistence type="predicted"/>
<protein>
    <submittedName>
        <fullName evidence="6">Unannotated protein</fullName>
    </submittedName>
</protein>
<dbReference type="SUPFAM" id="SSF46689">
    <property type="entry name" value="Homeodomain-like"/>
    <property type="match status" value="2"/>
</dbReference>
<reference evidence="6" key="1">
    <citation type="submission" date="2020-05" db="EMBL/GenBank/DDBJ databases">
        <authorList>
            <person name="Chiriac C."/>
            <person name="Salcher M."/>
            <person name="Ghai R."/>
            <person name="Kavagutti S V."/>
        </authorList>
    </citation>
    <scope>NUCLEOTIDE SEQUENCE</scope>
</reference>
<dbReference type="Gene3D" id="1.10.357.10">
    <property type="entry name" value="Tetracycline Repressor, domain 2"/>
    <property type="match status" value="2"/>
</dbReference>
<accession>A0A6J7F0A7</accession>
<dbReference type="PROSITE" id="PS50977">
    <property type="entry name" value="HTH_TETR_2"/>
    <property type="match status" value="1"/>
</dbReference>
<evidence type="ECO:0000256" key="2">
    <source>
        <dbReference type="ARBA" id="ARBA00023125"/>
    </source>
</evidence>
<dbReference type="GO" id="GO:0003700">
    <property type="term" value="F:DNA-binding transcription factor activity"/>
    <property type="evidence" value="ECO:0007669"/>
    <property type="project" value="TreeGrafter"/>
</dbReference>
<feature type="domain" description="HTH tetR-type" evidence="5">
    <location>
        <begin position="26"/>
        <end position="86"/>
    </location>
</feature>
<evidence type="ECO:0000256" key="3">
    <source>
        <dbReference type="ARBA" id="ARBA00023163"/>
    </source>
</evidence>
<dbReference type="InterPro" id="IPR001647">
    <property type="entry name" value="HTH_TetR"/>
</dbReference>
<dbReference type="InterPro" id="IPR050109">
    <property type="entry name" value="HTH-type_TetR-like_transc_reg"/>
</dbReference>
<evidence type="ECO:0000256" key="4">
    <source>
        <dbReference type="SAM" id="MobiDB-lite"/>
    </source>
</evidence>
<gene>
    <name evidence="6" type="ORF">UFOPK3402_01981</name>
</gene>
<feature type="region of interest" description="Disordered" evidence="4">
    <location>
        <begin position="193"/>
        <end position="213"/>
    </location>
</feature>
<evidence type="ECO:0000256" key="1">
    <source>
        <dbReference type="ARBA" id="ARBA00023015"/>
    </source>
</evidence>
<dbReference type="Pfam" id="PF00440">
    <property type="entry name" value="TetR_N"/>
    <property type="match status" value="2"/>
</dbReference>
<dbReference type="InterPro" id="IPR009057">
    <property type="entry name" value="Homeodomain-like_sf"/>
</dbReference>
<keyword evidence="3" id="KW-0804">Transcription</keyword>
<dbReference type="GO" id="GO:0000976">
    <property type="term" value="F:transcription cis-regulatory region binding"/>
    <property type="evidence" value="ECO:0007669"/>
    <property type="project" value="TreeGrafter"/>
</dbReference>
<dbReference type="EMBL" id="CAFBLS010000332">
    <property type="protein sequence ID" value="CAB4886895.1"/>
    <property type="molecule type" value="Genomic_DNA"/>
</dbReference>
<dbReference type="PANTHER" id="PTHR30055">
    <property type="entry name" value="HTH-TYPE TRANSCRIPTIONAL REGULATOR RUTR"/>
    <property type="match status" value="1"/>
</dbReference>